<feature type="binding site" evidence="7">
    <location>
        <position position="41"/>
    </location>
    <ligand>
        <name>ATP</name>
        <dbReference type="ChEBI" id="CHEBI:30616"/>
    </ligand>
</feature>
<evidence type="ECO:0000256" key="9">
    <source>
        <dbReference type="SAM" id="Phobius"/>
    </source>
</evidence>
<dbReference type="PANTHER" id="PTHR43289">
    <property type="entry name" value="MITOGEN-ACTIVATED PROTEIN KINASE KINASE KINASE 20-RELATED"/>
    <property type="match status" value="1"/>
</dbReference>
<evidence type="ECO:0000313" key="12">
    <source>
        <dbReference type="Proteomes" id="UP001595868"/>
    </source>
</evidence>
<keyword evidence="12" id="KW-1185">Reference proteome</keyword>
<dbReference type="InterPro" id="IPR000719">
    <property type="entry name" value="Prot_kinase_dom"/>
</dbReference>
<evidence type="ECO:0000256" key="4">
    <source>
        <dbReference type="ARBA" id="ARBA00022741"/>
    </source>
</evidence>
<evidence type="ECO:0000256" key="2">
    <source>
        <dbReference type="ARBA" id="ARBA00022527"/>
    </source>
</evidence>
<dbReference type="PROSITE" id="PS50011">
    <property type="entry name" value="PROTEIN_KINASE_DOM"/>
    <property type="match status" value="1"/>
</dbReference>
<feature type="domain" description="Protein kinase" evidence="10">
    <location>
        <begin position="12"/>
        <end position="272"/>
    </location>
</feature>
<accession>A0ABV8KJZ1</accession>
<dbReference type="Gene3D" id="3.30.200.20">
    <property type="entry name" value="Phosphorylase Kinase, domain 1"/>
    <property type="match status" value="1"/>
</dbReference>
<organism evidence="11 12">
    <name type="scientific">Micromonospora zhanjiangensis</name>
    <dbReference type="NCBI Taxonomy" id="1522057"/>
    <lineage>
        <taxon>Bacteria</taxon>
        <taxon>Bacillati</taxon>
        <taxon>Actinomycetota</taxon>
        <taxon>Actinomycetes</taxon>
        <taxon>Micromonosporales</taxon>
        <taxon>Micromonosporaceae</taxon>
        <taxon>Micromonospora</taxon>
    </lineage>
</organism>
<evidence type="ECO:0000256" key="7">
    <source>
        <dbReference type="PROSITE-ProRule" id="PRU10141"/>
    </source>
</evidence>
<dbReference type="Pfam" id="PF00069">
    <property type="entry name" value="Pkinase"/>
    <property type="match status" value="1"/>
</dbReference>
<dbReference type="SMART" id="SM00220">
    <property type="entry name" value="S_TKc"/>
    <property type="match status" value="1"/>
</dbReference>
<dbReference type="Proteomes" id="UP001595868">
    <property type="component" value="Unassembled WGS sequence"/>
</dbReference>
<protein>
    <recommendedName>
        <fullName evidence="1">non-specific serine/threonine protein kinase</fullName>
        <ecNumber evidence="1">2.7.11.1</ecNumber>
    </recommendedName>
</protein>
<keyword evidence="9" id="KW-0812">Transmembrane</keyword>
<feature type="compositionally biased region" description="Pro residues" evidence="8">
    <location>
        <begin position="370"/>
        <end position="388"/>
    </location>
</feature>
<feature type="region of interest" description="Disordered" evidence="8">
    <location>
        <begin position="271"/>
        <end position="390"/>
    </location>
</feature>
<feature type="region of interest" description="Disordered" evidence="8">
    <location>
        <begin position="446"/>
        <end position="504"/>
    </location>
</feature>
<comment type="caution">
    <text evidence="11">The sequence shown here is derived from an EMBL/GenBank/DDBJ whole genome shotgun (WGS) entry which is preliminary data.</text>
</comment>
<evidence type="ECO:0000256" key="5">
    <source>
        <dbReference type="ARBA" id="ARBA00022777"/>
    </source>
</evidence>
<dbReference type="CDD" id="cd14014">
    <property type="entry name" value="STKc_PknB_like"/>
    <property type="match status" value="1"/>
</dbReference>
<feature type="compositionally biased region" description="Low complexity" evidence="8">
    <location>
        <begin position="316"/>
        <end position="354"/>
    </location>
</feature>
<evidence type="ECO:0000256" key="3">
    <source>
        <dbReference type="ARBA" id="ARBA00022679"/>
    </source>
</evidence>
<reference evidence="12" key="1">
    <citation type="journal article" date="2019" name="Int. J. Syst. Evol. Microbiol.">
        <title>The Global Catalogue of Microorganisms (GCM) 10K type strain sequencing project: providing services to taxonomists for standard genome sequencing and annotation.</title>
        <authorList>
            <consortium name="The Broad Institute Genomics Platform"/>
            <consortium name="The Broad Institute Genome Sequencing Center for Infectious Disease"/>
            <person name="Wu L."/>
            <person name="Ma J."/>
        </authorList>
    </citation>
    <scope>NUCLEOTIDE SEQUENCE [LARGE SCALE GENOMIC DNA]</scope>
    <source>
        <strain evidence="12">2902at01</strain>
    </source>
</reference>
<feature type="compositionally biased region" description="Low complexity" evidence="8">
    <location>
        <begin position="279"/>
        <end position="306"/>
    </location>
</feature>
<dbReference type="PANTHER" id="PTHR43289:SF6">
    <property type="entry name" value="SERINE_THREONINE-PROTEIN KINASE NEKL-3"/>
    <property type="match status" value="1"/>
</dbReference>
<keyword evidence="2" id="KW-0723">Serine/threonine-protein kinase</keyword>
<evidence type="ECO:0000313" key="11">
    <source>
        <dbReference type="EMBL" id="MFC4106434.1"/>
    </source>
</evidence>
<dbReference type="PROSITE" id="PS00107">
    <property type="entry name" value="PROTEIN_KINASE_ATP"/>
    <property type="match status" value="1"/>
</dbReference>
<evidence type="ECO:0000256" key="6">
    <source>
        <dbReference type="ARBA" id="ARBA00022840"/>
    </source>
</evidence>
<dbReference type="EC" id="2.7.11.1" evidence="1"/>
<keyword evidence="6 7" id="KW-0067">ATP-binding</keyword>
<sequence length="504" mass="52325">MLSPGMQLGNRYRLDERIGGGGMGDVWRGTDEVLGRTVAVKVLLPALLDEPGFAERFRGEARTMATINHAGVVDVYDYGSDQQIAFLVMEYVEGDALDRTLSRVGRLTPARTMALVAQAADALQAAHDKGIVHRDVKPGNLLVRPNGTLVLTDFGIARSEMVGQLTAAGSVLGTASYISPEQASGAVATPLSDVYALGVVAYQCLSGRRPFEGDNPLEIAMKHVRDTPRPLPADCPPAVRSIVERSMAKDPAARYPTAAALASVARQTASALSNARKTGQPVSGSPGSPVSARSGPPYQAATGTARPPAPRPPAARPLAAAPTSAPQPTSVPPALGQQAGPARRPTTAPPAQTGYNRGAAAVPQPSYNAPRPPAAGAPRPPVGVPRPPAASNGATNRPLMITLAIVVGLLVVLCSGMISYWVNKYGATALGMRTVTAVASDLRQPEPRGVRVGSSAWAIDGPHGTAARGPSTDAGRDGPGHTPYRQVGQLVRQGDQTSEGRRTR</sequence>
<keyword evidence="4 7" id="KW-0547">Nucleotide-binding</keyword>
<gene>
    <name evidence="11" type="ORF">ACFOX0_10860</name>
</gene>
<keyword evidence="9" id="KW-0472">Membrane</keyword>
<feature type="transmembrane region" description="Helical" evidence="9">
    <location>
        <begin position="399"/>
        <end position="422"/>
    </location>
</feature>
<keyword evidence="5 11" id="KW-0418">Kinase</keyword>
<dbReference type="Gene3D" id="1.10.510.10">
    <property type="entry name" value="Transferase(Phosphotransferase) domain 1"/>
    <property type="match status" value="1"/>
</dbReference>
<proteinExistence type="predicted"/>
<dbReference type="InterPro" id="IPR008271">
    <property type="entry name" value="Ser/Thr_kinase_AS"/>
</dbReference>
<evidence type="ECO:0000256" key="1">
    <source>
        <dbReference type="ARBA" id="ARBA00012513"/>
    </source>
</evidence>
<keyword evidence="9" id="KW-1133">Transmembrane helix</keyword>
<dbReference type="InterPro" id="IPR017441">
    <property type="entry name" value="Protein_kinase_ATP_BS"/>
</dbReference>
<keyword evidence="3" id="KW-0808">Transferase</keyword>
<dbReference type="InterPro" id="IPR011009">
    <property type="entry name" value="Kinase-like_dom_sf"/>
</dbReference>
<dbReference type="EMBL" id="JBHSBN010000006">
    <property type="protein sequence ID" value="MFC4106434.1"/>
    <property type="molecule type" value="Genomic_DNA"/>
</dbReference>
<name>A0ABV8KJZ1_9ACTN</name>
<evidence type="ECO:0000259" key="10">
    <source>
        <dbReference type="PROSITE" id="PS50011"/>
    </source>
</evidence>
<dbReference type="PROSITE" id="PS00108">
    <property type="entry name" value="PROTEIN_KINASE_ST"/>
    <property type="match status" value="1"/>
</dbReference>
<dbReference type="GO" id="GO:0016301">
    <property type="term" value="F:kinase activity"/>
    <property type="evidence" value="ECO:0007669"/>
    <property type="project" value="UniProtKB-KW"/>
</dbReference>
<evidence type="ECO:0000256" key="8">
    <source>
        <dbReference type="SAM" id="MobiDB-lite"/>
    </source>
</evidence>
<dbReference type="SUPFAM" id="SSF56112">
    <property type="entry name" value="Protein kinase-like (PK-like)"/>
    <property type="match status" value="1"/>
</dbReference>
<dbReference type="RefSeq" id="WP_377544321.1">
    <property type="nucleotide sequence ID" value="NZ_JBHSBN010000006.1"/>
</dbReference>